<dbReference type="AlphaFoldDB" id="A0A1H6ZJF0"/>
<name>A0A1H6ZJF0_9PSED</name>
<dbReference type="STRING" id="915471.SAMN05216201_109188"/>
<organism evidence="1 2">
    <name type="scientific">Pseudomonas linyingensis</name>
    <dbReference type="NCBI Taxonomy" id="915471"/>
    <lineage>
        <taxon>Bacteria</taxon>
        <taxon>Pseudomonadati</taxon>
        <taxon>Pseudomonadota</taxon>
        <taxon>Gammaproteobacteria</taxon>
        <taxon>Pseudomonadales</taxon>
        <taxon>Pseudomonadaceae</taxon>
        <taxon>Pseudomonas</taxon>
    </lineage>
</organism>
<reference evidence="2" key="1">
    <citation type="submission" date="2016-10" db="EMBL/GenBank/DDBJ databases">
        <authorList>
            <person name="Varghese N."/>
            <person name="Submissions S."/>
        </authorList>
    </citation>
    <scope>NUCLEOTIDE SEQUENCE [LARGE SCALE GENOMIC DNA]</scope>
    <source>
        <strain evidence="2">LMG 25967</strain>
    </source>
</reference>
<sequence>MWCYYRCFSEAQQVGSLPPVLVFGSGEIGLPDTGKGSGKDTLRSQLDALLDCVREGEGEGEGTPWWCTAWIASLVTWMICVA</sequence>
<protein>
    <submittedName>
        <fullName evidence="1">Uncharacterized protein</fullName>
    </submittedName>
</protein>
<keyword evidence="2" id="KW-1185">Reference proteome</keyword>
<dbReference type="EMBL" id="FNZE01000009">
    <property type="protein sequence ID" value="SEJ48935.1"/>
    <property type="molecule type" value="Genomic_DNA"/>
</dbReference>
<dbReference type="Proteomes" id="UP000242930">
    <property type="component" value="Unassembled WGS sequence"/>
</dbReference>
<gene>
    <name evidence="1" type="ORF">SAMN05216201_109188</name>
</gene>
<evidence type="ECO:0000313" key="1">
    <source>
        <dbReference type="EMBL" id="SEJ48935.1"/>
    </source>
</evidence>
<proteinExistence type="predicted"/>
<evidence type="ECO:0000313" key="2">
    <source>
        <dbReference type="Proteomes" id="UP000242930"/>
    </source>
</evidence>
<accession>A0A1H6ZJF0</accession>